<evidence type="ECO:0000313" key="3">
    <source>
        <dbReference type="Proteomes" id="UP000095464"/>
    </source>
</evidence>
<sequence>MVSKREKDEGKPFLKYYHWTKLVTKVIKLWLLIFAVIMMMRMVFIELISNVVHFVRETVTSNPDGYLKDLFPNANRWGDKFDEQFLFNIDNFLRTSIIFTLILLCIYVLLILLRHRNGEQAPIRNDLEAWRVRRIIIKATGAVRSKTYKDEHKKIRKYKKSTVRANRRIRKCDVEIHTYNKYNATGMPPIKTYRVAFEKLKRNDDDGAMWNKVKYIHNNLNSTIDASFSELDDYQGLYTSNVEKQLEKPKESIFVKIRKRFDSENGGANVKSEYSYPLTVFKDRTEKIEAQTHKAERLAKELQESISMHLSSKRIIADKSEYYVVNTSIQYSYTFPPNVKKLPNVEELQSTLDSTLNIEGVSIKTKGRSIVIIVPLPKEYQIEIDAKTVIEQVY</sequence>
<feature type="transmembrane region" description="Helical" evidence="1">
    <location>
        <begin position="29"/>
        <end position="48"/>
    </location>
</feature>
<reference evidence="3" key="1">
    <citation type="submission" date="2015-11" db="EMBL/GenBank/DDBJ databases">
        <title>Genomic diversity of Staphylococcus saprophyticus strains from urinary tract infections, animal surfaces, and fermented foods.</title>
        <authorList>
            <person name="Wolfe B.E."/>
        </authorList>
    </citation>
    <scope>NUCLEOTIDE SEQUENCE [LARGE SCALE GENOMIC DNA]</scope>
    <source>
        <strain evidence="3">738_7</strain>
    </source>
</reference>
<accession>A0AAP7LV03</accession>
<dbReference type="RefSeq" id="WP_069854265.1">
    <property type="nucleotide sequence ID" value="NZ_LNPX01000004.1"/>
</dbReference>
<dbReference type="Proteomes" id="UP000095464">
    <property type="component" value="Unassembled WGS sequence"/>
</dbReference>
<comment type="caution">
    <text evidence="2">The sequence shown here is derived from an EMBL/GenBank/DDBJ whole genome shotgun (WGS) entry which is preliminary data.</text>
</comment>
<dbReference type="EMBL" id="LNPX01000004">
    <property type="protein sequence ID" value="OEK58865.1"/>
    <property type="molecule type" value="Genomic_DNA"/>
</dbReference>
<gene>
    <name evidence="2" type="ORF">ASS94_00660</name>
</gene>
<keyword evidence="1" id="KW-0812">Transmembrane</keyword>
<proteinExistence type="predicted"/>
<feature type="transmembrane region" description="Helical" evidence="1">
    <location>
        <begin position="92"/>
        <end position="113"/>
    </location>
</feature>
<evidence type="ECO:0000256" key="1">
    <source>
        <dbReference type="SAM" id="Phobius"/>
    </source>
</evidence>
<keyword evidence="1" id="KW-1133">Transmembrane helix</keyword>
<evidence type="ECO:0000313" key="2">
    <source>
        <dbReference type="EMBL" id="OEK58865.1"/>
    </source>
</evidence>
<protein>
    <submittedName>
        <fullName evidence="2">Uncharacterized protein</fullName>
    </submittedName>
</protein>
<name>A0AAP7LV03_9STAP</name>
<dbReference type="AlphaFoldDB" id="A0AAP7LV03"/>
<organism evidence="2 3">
    <name type="scientific">Staphylococcus equorum</name>
    <dbReference type="NCBI Taxonomy" id="246432"/>
    <lineage>
        <taxon>Bacteria</taxon>
        <taxon>Bacillati</taxon>
        <taxon>Bacillota</taxon>
        <taxon>Bacilli</taxon>
        <taxon>Bacillales</taxon>
        <taxon>Staphylococcaceae</taxon>
        <taxon>Staphylococcus</taxon>
    </lineage>
</organism>
<keyword evidence="1" id="KW-0472">Membrane</keyword>